<dbReference type="Pfam" id="PF00010">
    <property type="entry name" value="HLH"/>
    <property type="match status" value="1"/>
</dbReference>
<accession>A0A0N5D039</accession>
<evidence type="ECO:0000313" key="9">
    <source>
        <dbReference type="EMBL" id="VDN03460.1"/>
    </source>
</evidence>
<evidence type="ECO:0000256" key="2">
    <source>
        <dbReference type="ARBA" id="ARBA00023015"/>
    </source>
</evidence>
<sequence>MNRIHSPFCFEQLISAAQYIEKARSIPDVYLTSDDSSGDSFVNKSATRQTLSTCSIPSTSSLGCSSDRSSSSIPSPHHYPTSSPESNRRHQPYPSVTSARHSRTAHNELEKTRRANLRGYLDNLKDIVPTGCDNARNTTLSLLTRARDYIMELEKLISSAEEKKSQLEKHRSSLRLVLEGLNPDKTVAEGSRPGSAGTISVVDDHDYGIFSSSSSSVSSHTSSDSSTSCLDFSSKLSVSSSNSSVVSSPVHPYPPFDPYLNGLLPALPLCYPRISMYPYLDVQPL</sequence>
<feature type="domain" description="BHLH" evidence="8">
    <location>
        <begin position="101"/>
        <end position="153"/>
    </location>
</feature>
<reference evidence="11" key="1">
    <citation type="submission" date="2017-02" db="UniProtKB">
        <authorList>
            <consortium name="WormBaseParasite"/>
        </authorList>
    </citation>
    <scope>IDENTIFICATION</scope>
</reference>
<dbReference type="Proteomes" id="UP000276776">
    <property type="component" value="Unassembled WGS sequence"/>
</dbReference>
<keyword evidence="10" id="KW-1185">Reference proteome</keyword>
<evidence type="ECO:0000256" key="7">
    <source>
        <dbReference type="SAM" id="MobiDB-lite"/>
    </source>
</evidence>
<dbReference type="WBParaSite" id="TCLT_0000614701-mRNA-1">
    <property type="protein sequence ID" value="TCLT_0000614701-mRNA-1"/>
    <property type="gene ID" value="TCLT_0000614701"/>
</dbReference>
<evidence type="ECO:0000256" key="6">
    <source>
        <dbReference type="SAM" id="Coils"/>
    </source>
</evidence>
<keyword evidence="6" id="KW-0175">Coiled coil</keyword>
<evidence type="ECO:0000259" key="8">
    <source>
        <dbReference type="PROSITE" id="PS50888"/>
    </source>
</evidence>
<dbReference type="CDD" id="cd11401">
    <property type="entry name" value="bHLHzip_Mad"/>
    <property type="match status" value="1"/>
</dbReference>
<evidence type="ECO:0000256" key="5">
    <source>
        <dbReference type="ARBA" id="ARBA00023242"/>
    </source>
</evidence>
<evidence type="ECO:0000256" key="4">
    <source>
        <dbReference type="ARBA" id="ARBA00023163"/>
    </source>
</evidence>
<dbReference type="Gene3D" id="4.10.280.10">
    <property type="entry name" value="Helix-loop-helix DNA-binding domain"/>
    <property type="match status" value="1"/>
</dbReference>
<evidence type="ECO:0000313" key="11">
    <source>
        <dbReference type="WBParaSite" id="TCLT_0000614701-mRNA-1"/>
    </source>
</evidence>
<dbReference type="STRING" id="103827.A0A0N5D039"/>
<feature type="coiled-coil region" evidence="6">
    <location>
        <begin position="143"/>
        <end position="173"/>
    </location>
</feature>
<dbReference type="PANTHER" id="PTHR11969:SF54">
    <property type="entry name" value="MAD-LIKE PROTEIN 1"/>
    <property type="match status" value="1"/>
</dbReference>
<dbReference type="PANTHER" id="PTHR11969">
    <property type="entry name" value="MAX DIMERIZATION, MAD"/>
    <property type="match status" value="1"/>
</dbReference>
<dbReference type="GO" id="GO:0000981">
    <property type="term" value="F:DNA-binding transcription factor activity, RNA polymerase II-specific"/>
    <property type="evidence" value="ECO:0007669"/>
    <property type="project" value="TreeGrafter"/>
</dbReference>
<comment type="subcellular location">
    <subcellularLocation>
        <location evidence="1">Nucleus</location>
    </subcellularLocation>
</comment>
<dbReference type="EMBL" id="UYYF01004392">
    <property type="protein sequence ID" value="VDN03460.1"/>
    <property type="molecule type" value="Genomic_DNA"/>
</dbReference>
<dbReference type="GO" id="GO:0046983">
    <property type="term" value="F:protein dimerization activity"/>
    <property type="evidence" value="ECO:0007669"/>
    <property type="project" value="InterPro"/>
</dbReference>
<keyword evidence="2" id="KW-0805">Transcription regulation</keyword>
<dbReference type="InterPro" id="IPR036638">
    <property type="entry name" value="HLH_DNA-bd_sf"/>
</dbReference>
<feature type="region of interest" description="Disordered" evidence="7">
    <location>
        <begin position="56"/>
        <end position="109"/>
    </location>
</feature>
<dbReference type="SMART" id="SM00353">
    <property type="entry name" value="HLH"/>
    <property type="match status" value="1"/>
</dbReference>
<organism evidence="11">
    <name type="scientific">Thelazia callipaeda</name>
    <name type="common">Oriental eyeworm</name>
    <name type="synonym">Parasitic nematode</name>
    <dbReference type="NCBI Taxonomy" id="103827"/>
    <lineage>
        <taxon>Eukaryota</taxon>
        <taxon>Metazoa</taxon>
        <taxon>Ecdysozoa</taxon>
        <taxon>Nematoda</taxon>
        <taxon>Chromadorea</taxon>
        <taxon>Rhabditida</taxon>
        <taxon>Spirurina</taxon>
        <taxon>Spiruromorpha</taxon>
        <taxon>Thelazioidea</taxon>
        <taxon>Thelaziidae</taxon>
        <taxon>Thelazia</taxon>
    </lineage>
</organism>
<dbReference type="GO" id="GO:0000978">
    <property type="term" value="F:RNA polymerase II cis-regulatory region sequence-specific DNA binding"/>
    <property type="evidence" value="ECO:0007669"/>
    <property type="project" value="TreeGrafter"/>
</dbReference>
<evidence type="ECO:0000313" key="10">
    <source>
        <dbReference type="Proteomes" id="UP000276776"/>
    </source>
</evidence>
<dbReference type="PROSITE" id="PS50888">
    <property type="entry name" value="BHLH"/>
    <property type="match status" value="1"/>
</dbReference>
<dbReference type="GO" id="GO:0005634">
    <property type="term" value="C:nucleus"/>
    <property type="evidence" value="ECO:0007669"/>
    <property type="project" value="UniProtKB-SubCell"/>
</dbReference>
<protein>
    <submittedName>
        <fullName evidence="11">BHLH domain-containing protein</fullName>
    </submittedName>
</protein>
<keyword evidence="3" id="KW-0238">DNA-binding</keyword>
<dbReference type="OMA" id="CYPRISM"/>
<name>A0A0N5D039_THECL</name>
<evidence type="ECO:0000256" key="3">
    <source>
        <dbReference type="ARBA" id="ARBA00023125"/>
    </source>
</evidence>
<gene>
    <name evidence="9" type="ORF">TCLT_LOCUS6136</name>
</gene>
<dbReference type="AlphaFoldDB" id="A0A0N5D039"/>
<keyword evidence="5" id="KW-0539">Nucleus</keyword>
<feature type="compositionally biased region" description="Low complexity" evidence="7">
    <location>
        <begin position="58"/>
        <end position="85"/>
    </location>
</feature>
<reference evidence="9 10" key="2">
    <citation type="submission" date="2018-11" db="EMBL/GenBank/DDBJ databases">
        <authorList>
            <consortium name="Pathogen Informatics"/>
        </authorList>
    </citation>
    <scope>NUCLEOTIDE SEQUENCE [LARGE SCALE GENOMIC DNA]</scope>
</reference>
<dbReference type="SUPFAM" id="SSF47459">
    <property type="entry name" value="HLH, helix-loop-helix DNA-binding domain"/>
    <property type="match status" value="1"/>
</dbReference>
<keyword evidence="4" id="KW-0804">Transcription</keyword>
<proteinExistence type="predicted"/>
<evidence type="ECO:0000256" key="1">
    <source>
        <dbReference type="ARBA" id="ARBA00004123"/>
    </source>
</evidence>
<dbReference type="OrthoDB" id="5920083at2759"/>
<dbReference type="InterPro" id="IPR011598">
    <property type="entry name" value="bHLH_dom"/>
</dbReference>